<dbReference type="EMBL" id="FOCG01000001">
    <property type="protein sequence ID" value="SEM55562.1"/>
    <property type="molecule type" value="Genomic_DNA"/>
</dbReference>
<evidence type="ECO:0008006" key="3">
    <source>
        <dbReference type="Google" id="ProtNLM"/>
    </source>
</evidence>
<dbReference type="RefSeq" id="WP_162840772.1">
    <property type="nucleotide sequence ID" value="NZ_FOCG01000001.1"/>
</dbReference>
<gene>
    <name evidence="1" type="ORF">SAMN05216180_0554</name>
</gene>
<proteinExistence type="predicted"/>
<reference evidence="1 2" key="1">
    <citation type="submission" date="2016-10" db="EMBL/GenBank/DDBJ databases">
        <authorList>
            <person name="de Groot N.N."/>
        </authorList>
    </citation>
    <scope>NUCLEOTIDE SEQUENCE [LARGE SCALE GENOMIC DNA]</scope>
    <source>
        <strain evidence="1 2">CGMCC 1.5070</strain>
    </source>
</reference>
<dbReference type="STRING" id="474960.SAMN05216180_0554"/>
<evidence type="ECO:0000313" key="1">
    <source>
        <dbReference type="EMBL" id="SEM55562.1"/>
    </source>
</evidence>
<organism evidence="1 2">
    <name type="scientific">Hydrogenoanaerobacterium saccharovorans</name>
    <dbReference type="NCBI Taxonomy" id="474960"/>
    <lineage>
        <taxon>Bacteria</taxon>
        <taxon>Bacillati</taxon>
        <taxon>Bacillota</taxon>
        <taxon>Clostridia</taxon>
        <taxon>Eubacteriales</taxon>
        <taxon>Oscillospiraceae</taxon>
        <taxon>Hydrogenoanaerobacterium</taxon>
    </lineage>
</organism>
<name>A0A1H7ZAI5_9FIRM</name>
<dbReference type="Proteomes" id="UP000199158">
    <property type="component" value="Unassembled WGS sequence"/>
</dbReference>
<dbReference type="AlphaFoldDB" id="A0A1H7ZAI5"/>
<protein>
    <recommendedName>
        <fullName evidence="3">Acetylglutamate kinase</fullName>
    </recommendedName>
</protein>
<evidence type="ECO:0000313" key="2">
    <source>
        <dbReference type="Proteomes" id="UP000199158"/>
    </source>
</evidence>
<accession>A0A1H7ZAI5</accession>
<keyword evidence="2" id="KW-1185">Reference proteome</keyword>
<sequence length="190" mass="22370">MYNSNYANENICYTYNQIQLINEFRKLWEQHIMWTRSFIISLVNDLGDLDPVTTRLLRNPTDFANSLRPFYGNEKAAKFEQLLKDHLLIASQLVTAAKKGDTQAVDSLRKKWYENADQIAMFLAQINPYWNQQTWQMMLYEHLKLVENEAVTRISGQYNENVSLFDSMEKQALAMADQMSYGIINQFYIQ</sequence>